<evidence type="ECO:0000256" key="1">
    <source>
        <dbReference type="SAM" id="Phobius"/>
    </source>
</evidence>
<name>A0A1W1BQG1_9ZZZZ</name>
<reference evidence="2" key="1">
    <citation type="submission" date="2016-10" db="EMBL/GenBank/DDBJ databases">
        <authorList>
            <person name="de Groot N.N."/>
        </authorList>
    </citation>
    <scope>NUCLEOTIDE SEQUENCE</scope>
</reference>
<protein>
    <submittedName>
        <fullName evidence="2">Uncharacterized protein</fullName>
    </submittedName>
</protein>
<keyword evidence="1" id="KW-0472">Membrane</keyword>
<dbReference type="AlphaFoldDB" id="A0A1W1BQG1"/>
<accession>A0A1W1BQG1</accession>
<dbReference type="EMBL" id="FPHC01000038">
    <property type="protein sequence ID" value="SFV55702.1"/>
    <property type="molecule type" value="Genomic_DNA"/>
</dbReference>
<sequence>MQKFFILEGGNLVIGFIIVLVTIFVSTRPFMGKGSLKKGLLWVTLVISIFIGFHFYITTNRMASVKEAFEQDRVVICESRMQRKVAQSVLVKKSNDWSMDGDNFISPNYERPFHSARCIVEK</sequence>
<keyword evidence="1" id="KW-0812">Transmembrane</keyword>
<organism evidence="2">
    <name type="scientific">hydrothermal vent metagenome</name>
    <dbReference type="NCBI Taxonomy" id="652676"/>
    <lineage>
        <taxon>unclassified sequences</taxon>
        <taxon>metagenomes</taxon>
        <taxon>ecological metagenomes</taxon>
    </lineage>
</organism>
<proteinExistence type="predicted"/>
<evidence type="ECO:0000313" key="2">
    <source>
        <dbReference type="EMBL" id="SFV55702.1"/>
    </source>
</evidence>
<keyword evidence="1" id="KW-1133">Transmembrane helix</keyword>
<feature type="transmembrane region" description="Helical" evidence="1">
    <location>
        <begin position="39"/>
        <end position="57"/>
    </location>
</feature>
<feature type="transmembrane region" description="Helical" evidence="1">
    <location>
        <begin position="6"/>
        <end position="27"/>
    </location>
</feature>
<gene>
    <name evidence="2" type="ORF">MNB_SV-6-653</name>
</gene>